<sequence>MSTQKLLPLTSSSSNKSSTPIAFNLTISKELQKIISNSNIKLKIIVNNGELKLKLNDDQLIYLNQLKEQSKTHIYKQFSSSTFKNIGIIHSRLNPVINQEVPIKNEIVETKSTKPSPPPSNSTHGSNHQRNRSNGSNTVSSSTTTSTSTTIKSSNLISKKLIYYLSLGPITIDELHQKTKFSISDIESNLRSISMIYTPRLPNQYIIKEYPKTPKQFNEQDRYFVLNYGNYKELKPGNYQDEDLKLIQKNCKLVFDYLKYPSNHPARLLMIPGVKEIPKEPKAIRKLTKDVPREEPKPLKRFNKPEIPQKRQRSNSPTTSEDEEYYKNLAQRFKSKYKEYKKLYKTIEILKKSKGGNVDKELKRLVELHKDLELWKKQLWKSVQQ</sequence>
<accession>K0KRA8</accession>
<dbReference type="EMBL" id="CAIF01000090">
    <property type="protein sequence ID" value="CCH43794.1"/>
    <property type="molecule type" value="Genomic_DNA"/>
</dbReference>
<dbReference type="AlphaFoldDB" id="K0KRA8"/>
<evidence type="ECO:0008006" key="4">
    <source>
        <dbReference type="Google" id="ProtNLM"/>
    </source>
</evidence>
<evidence type="ECO:0000313" key="3">
    <source>
        <dbReference type="Proteomes" id="UP000009328"/>
    </source>
</evidence>
<protein>
    <recommendedName>
        <fullName evidence="4">RNA polymerase II elongation factor ELL N-terminal domain-containing protein</fullName>
    </recommendedName>
</protein>
<organism evidence="2 3">
    <name type="scientific">Wickerhamomyces ciferrii (strain ATCC 14091 / BCRC 22168 / CBS 111 / JCM 3599 / NBRC 0793 / NRRL Y-1031 F-60-10)</name>
    <name type="common">Yeast</name>
    <name type="synonym">Pichia ciferrii</name>
    <dbReference type="NCBI Taxonomy" id="1206466"/>
    <lineage>
        <taxon>Eukaryota</taxon>
        <taxon>Fungi</taxon>
        <taxon>Dikarya</taxon>
        <taxon>Ascomycota</taxon>
        <taxon>Saccharomycotina</taxon>
        <taxon>Saccharomycetes</taxon>
        <taxon>Phaffomycetales</taxon>
        <taxon>Wickerhamomycetaceae</taxon>
        <taxon>Wickerhamomyces</taxon>
    </lineage>
</organism>
<evidence type="ECO:0000256" key="1">
    <source>
        <dbReference type="SAM" id="MobiDB-lite"/>
    </source>
</evidence>
<feature type="compositionally biased region" description="Low complexity" evidence="1">
    <location>
        <begin position="133"/>
        <end position="149"/>
    </location>
</feature>
<dbReference type="InParanoid" id="K0KRA8"/>
<feature type="region of interest" description="Disordered" evidence="1">
    <location>
        <begin position="108"/>
        <end position="149"/>
    </location>
</feature>
<gene>
    <name evidence="2" type="ORF">BN7_3348</name>
</gene>
<comment type="caution">
    <text evidence="2">The sequence shown here is derived from an EMBL/GenBank/DDBJ whole genome shotgun (WGS) entry which is preliminary data.</text>
</comment>
<name>K0KRA8_WICCF</name>
<evidence type="ECO:0000313" key="2">
    <source>
        <dbReference type="EMBL" id="CCH43794.1"/>
    </source>
</evidence>
<dbReference type="STRING" id="1206466.K0KRA8"/>
<proteinExistence type="predicted"/>
<dbReference type="HOGENOM" id="CLU_718056_0_0_1"/>
<dbReference type="Proteomes" id="UP000009328">
    <property type="component" value="Unassembled WGS sequence"/>
</dbReference>
<reference evidence="2 3" key="1">
    <citation type="journal article" date="2012" name="Eukaryot. Cell">
        <title>Draft genome sequence of Wickerhamomyces ciferrii NRRL Y-1031 F-60-10.</title>
        <authorList>
            <person name="Schneider J."/>
            <person name="Andrea H."/>
            <person name="Blom J."/>
            <person name="Jaenicke S."/>
            <person name="Ruckert C."/>
            <person name="Schorsch C."/>
            <person name="Szczepanowski R."/>
            <person name="Farwick M."/>
            <person name="Goesmann A."/>
            <person name="Puhler A."/>
            <person name="Schaffer S."/>
            <person name="Tauch A."/>
            <person name="Kohler T."/>
            <person name="Brinkrolf K."/>
        </authorList>
    </citation>
    <scope>NUCLEOTIDE SEQUENCE [LARGE SCALE GENOMIC DNA]</scope>
    <source>
        <strain evidence="3">ATCC 14091 / BCRC 22168 / CBS 111 / JCM 3599 / NBRC 0793 / NRRL Y-1031 F-60-10</strain>
    </source>
</reference>
<feature type="region of interest" description="Disordered" evidence="1">
    <location>
        <begin position="282"/>
        <end position="324"/>
    </location>
</feature>
<keyword evidence="3" id="KW-1185">Reference proteome</keyword>
<feature type="compositionally biased region" description="Basic and acidic residues" evidence="1">
    <location>
        <begin position="282"/>
        <end position="309"/>
    </location>
</feature>